<dbReference type="STRING" id="597456.A0A0L7RGC7"/>
<evidence type="ECO:0000313" key="3">
    <source>
        <dbReference type="EMBL" id="KOC69781.1"/>
    </source>
</evidence>
<evidence type="ECO:0000256" key="1">
    <source>
        <dbReference type="ARBA" id="ARBA00022460"/>
    </source>
</evidence>
<accession>A0A0L7RGC7</accession>
<keyword evidence="1 2" id="KW-0193">Cuticle</keyword>
<keyword evidence="4" id="KW-1185">Reference proteome</keyword>
<evidence type="ECO:0000313" key="4">
    <source>
        <dbReference type="Proteomes" id="UP000053825"/>
    </source>
</evidence>
<dbReference type="Pfam" id="PF00379">
    <property type="entry name" value="Chitin_bind_4"/>
    <property type="match status" value="2"/>
</dbReference>
<reference evidence="3 4" key="1">
    <citation type="submission" date="2015-07" db="EMBL/GenBank/DDBJ databases">
        <title>The genome of Habropoda laboriosa.</title>
        <authorList>
            <person name="Pan H."/>
            <person name="Kapheim K."/>
        </authorList>
    </citation>
    <scope>NUCLEOTIDE SEQUENCE [LARGE SCALE GENOMIC DNA]</scope>
    <source>
        <strain evidence="3">0110345459</strain>
    </source>
</reference>
<dbReference type="OrthoDB" id="7255276at2759"/>
<dbReference type="PANTHER" id="PTHR10380:SF218">
    <property type="entry name" value="ADULT CUTICLE PROTEIN 65AA-RELATED"/>
    <property type="match status" value="1"/>
</dbReference>
<dbReference type="Proteomes" id="UP000053825">
    <property type="component" value="Unassembled WGS sequence"/>
</dbReference>
<dbReference type="GO" id="GO:0008010">
    <property type="term" value="F:structural constituent of chitin-based larval cuticle"/>
    <property type="evidence" value="ECO:0007669"/>
    <property type="project" value="TreeGrafter"/>
</dbReference>
<dbReference type="InterPro" id="IPR000618">
    <property type="entry name" value="Insect_cuticle"/>
</dbReference>
<dbReference type="PANTHER" id="PTHR10380">
    <property type="entry name" value="CUTICLE PROTEIN"/>
    <property type="match status" value="1"/>
</dbReference>
<protein>
    <submittedName>
        <fullName evidence="3">Flexible cuticle protein 12</fullName>
    </submittedName>
</protein>
<sequence length="259" mass="28012">MPLSGEIAFPQQPFLLTTMHLPPSMRKAVRNSQPPKICIINDTDGNRTRFSGRFKKLVAIAFFAAVAYAAPPLQPEGSVLVKEVPSNNIGLGGYNYAYELSDGQTREENAELVNPGTENEALAVRGSFSWVDPQTNVRYSVNYVADENGFHPIIAFAALVAVALAAPPPLVLEHVPAVLVKEVPSDNIGLGGYNYGYELSDGQAKHETAELVEGGAEGAFLRVRGSFSFVDPLTNVPYTVNYVADENGFQPQGEHIPHN</sequence>
<dbReference type="PROSITE" id="PS51155">
    <property type="entry name" value="CHIT_BIND_RR_2"/>
    <property type="match status" value="2"/>
</dbReference>
<name>A0A0L7RGC7_9HYME</name>
<dbReference type="GO" id="GO:0062129">
    <property type="term" value="C:chitin-based extracellular matrix"/>
    <property type="evidence" value="ECO:0007669"/>
    <property type="project" value="TreeGrafter"/>
</dbReference>
<gene>
    <name evidence="3" type="ORF">WH47_07521</name>
</gene>
<proteinExistence type="predicted"/>
<dbReference type="AlphaFoldDB" id="A0A0L7RGC7"/>
<dbReference type="InterPro" id="IPR050468">
    <property type="entry name" value="Cuticle_Struct_Prot"/>
</dbReference>
<evidence type="ECO:0000256" key="2">
    <source>
        <dbReference type="PROSITE-ProRule" id="PRU00497"/>
    </source>
</evidence>
<organism evidence="3 4">
    <name type="scientific">Habropoda laboriosa</name>
    <dbReference type="NCBI Taxonomy" id="597456"/>
    <lineage>
        <taxon>Eukaryota</taxon>
        <taxon>Metazoa</taxon>
        <taxon>Ecdysozoa</taxon>
        <taxon>Arthropoda</taxon>
        <taxon>Hexapoda</taxon>
        <taxon>Insecta</taxon>
        <taxon>Pterygota</taxon>
        <taxon>Neoptera</taxon>
        <taxon>Endopterygota</taxon>
        <taxon>Hymenoptera</taxon>
        <taxon>Apocrita</taxon>
        <taxon>Aculeata</taxon>
        <taxon>Apoidea</taxon>
        <taxon>Anthophila</taxon>
        <taxon>Apidae</taxon>
        <taxon>Habropoda</taxon>
    </lineage>
</organism>
<dbReference type="EMBL" id="KQ414599">
    <property type="protein sequence ID" value="KOC69781.1"/>
    <property type="molecule type" value="Genomic_DNA"/>
</dbReference>